<name>A0A8H3YDE2_9TREE</name>
<dbReference type="PANTHER" id="PTHR48050">
    <property type="entry name" value="STEROL 3-BETA-GLUCOSYLTRANSFERASE"/>
    <property type="match status" value="1"/>
</dbReference>
<dbReference type="FunFam" id="3.40.50.2000:FF:000009">
    <property type="entry name" value="Sterol 3-beta-glucosyltransferase UGT80A2"/>
    <property type="match status" value="1"/>
</dbReference>
<dbReference type="GO" id="GO:0005975">
    <property type="term" value="P:carbohydrate metabolic process"/>
    <property type="evidence" value="ECO:0007669"/>
    <property type="project" value="InterPro"/>
</dbReference>
<dbReference type="GO" id="GO:0016906">
    <property type="term" value="F:sterol 3-beta-glucosyltransferase activity"/>
    <property type="evidence" value="ECO:0007669"/>
    <property type="project" value="UniProtKB-ARBA"/>
</dbReference>
<dbReference type="InterPro" id="IPR050426">
    <property type="entry name" value="Glycosyltransferase_28"/>
</dbReference>
<sequence length="810" mass="87786">MPSDDRRAQGQPPSYSKDGTRSLRDEADSDSGEEGKSQDPRSIETSGPGLQSKAELKGDGTIGVTLDAKTEIPDLPPDYALPVQEYGIDSSRPLRVPSLNIVIMIVGSRGDVQPYLAAALELIKTYGHRVRIATHDVFESFVLEQAAHLNGRMNRQGKPLTDNLEFFGIGGDPKDLMAYMVKNPGLIPGMGSLTNGDIGRKKAMIKEMIHNFYRSTFQPCPQNGQAFAADAIISNPPAFAHIHTAEALGIPLIMSFTMPWSATTEFSHPLVAIEQSNTPSRLTNYLTFAMAASLTWQGLGSTINNFRKKRLGLDKISLMSGASALDRLKLPYIYCWSSELIPKPKDWMQNIDITGFLFLSSPDYQPKPELMDFLQAGPTPIYVGFGSIVVDDPDAFTRLLFEAIKQSGVRALLSAGWSKMGNVDIPDNVFLLGDIPHDWLFAENRVSAVCIHGGAGTTAIALKNDLPVIVVPFFGDQPFWGAMIANRGAGPQPLPFKTLTAAKLAAAITYALSDAAKIAAAEVGTSIRNTDGAARFAESFHAHLPLLRMRCDIDPNRVARWWSERYALRLSSMAAEVLSQAGKLQRETLKAWRPCEYATELPPDEPAFEGAFGVLSAVTNSGELYPRVLSTSRRNKGLLTVASAPAKAAAIALSGVYEGLESLATTGTKEREFTRDGIENAKRPSFGNRMSVLAQDTSAGLKKSGFGLAKSLVRIPMNLAVKPAVGIAGLLVRPVAGVGKAISDSFNPNPESGENVLRLSRTAIGVQQAMDIDLRFKQDVLAQFDLLASKVEDRRRAIRKEAGLRESSGR</sequence>
<evidence type="ECO:0000259" key="4">
    <source>
        <dbReference type="Pfam" id="PF06722"/>
    </source>
</evidence>
<evidence type="ECO:0008006" key="7">
    <source>
        <dbReference type="Google" id="ProtNLM"/>
    </source>
</evidence>
<dbReference type="Gene3D" id="3.40.50.2000">
    <property type="entry name" value="Glycogen Phosphorylase B"/>
    <property type="match status" value="2"/>
</dbReference>
<dbReference type="Pfam" id="PF06722">
    <property type="entry name" value="EryCIII-like_C"/>
    <property type="match status" value="1"/>
</dbReference>
<evidence type="ECO:0000313" key="6">
    <source>
        <dbReference type="Proteomes" id="UP000620104"/>
    </source>
</evidence>
<organism evidence="5 6">
    <name type="scientific">Naganishia liquefaciens</name>
    <dbReference type="NCBI Taxonomy" id="104408"/>
    <lineage>
        <taxon>Eukaryota</taxon>
        <taxon>Fungi</taxon>
        <taxon>Dikarya</taxon>
        <taxon>Basidiomycota</taxon>
        <taxon>Agaricomycotina</taxon>
        <taxon>Tremellomycetes</taxon>
        <taxon>Filobasidiales</taxon>
        <taxon>Filobasidiaceae</taxon>
        <taxon>Naganishia</taxon>
    </lineage>
</organism>
<dbReference type="InterPro" id="IPR010610">
    <property type="entry name" value="EryCIII-like_C"/>
</dbReference>
<dbReference type="InterPro" id="IPR004276">
    <property type="entry name" value="GlycoTrans_28_N"/>
</dbReference>
<evidence type="ECO:0000256" key="1">
    <source>
        <dbReference type="ARBA" id="ARBA00022679"/>
    </source>
</evidence>
<dbReference type="AlphaFoldDB" id="A0A8H3YDE2"/>
<keyword evidence="1" id="KW-0808">Transferase</keyword>
<protein>
    <recommendedName>
        <fullName evidence="7">Glycosyltransferase family 28 N-terminal domain-containing protein</fullName>
    </recommendedName>
</protein>
<comment type="caution">
    <text evidence="5">The sequence shown here is derived from an EMBL/GenBank/DDBJ whole genome shotgun (WGS) entry which is preliminary data.</text>
</comment>
<proteinExistence type="predicted"/>
<evidence type="ECO:0000256" key="2">
    <source>
        <dbReference type="SAM" id="MobiDB-lite"/>
    </source>
</evidence>
<dbReference type="Pfam" id="PF03033">
    <property type="entry name" value="Glyco_transf_28"/>
    <property type="match status" value="1"/>
</dbReference>
<feature type="domain" description="Glycosyltransferase family 28 N-terminal" evidence="3">
    <location>
        <begin position="101"/>
        <end position="266"/>
    </location>
</feature>
<reference evidence="5" key="1">
    <citation type="submission" date="2020-07" db="EMBL/GenBank/DDBJ databases">
        <title>Draft Genome Sequence of a Deep-Sea Yeast, Naganishia (Cryptococcus) liquefaciens strain N6.</title>
        <authorList>
            <person name="Han Y.W."/>
            <person name="Kajitani R."/>
            <person name="Morimoto H."/>
            <person name="Parhat M."/>
            <person name="Tsubouchi H."/>
            <person name="Bakenova O."/>
            <person name="Ogata M."/>
            <person name="Argunhan B."/>
            <person name="Aoki R."/>
            <person name="Kajiwara S."/>
            <person name="Itoh T."/>
            <person name="Iwasaki H."/>
        </authorList>
    </citation>
    <scope>NUCLEOTIDE SEQUENCE</scope>
    <source>
        <strain evidence="5">N6</strain>
    </source>
</reference>
<feature type="region of interest" description="Disordered" evidence="2">
    <location>
        <begin position="1"/>
        <end position="58"/>
    </location>
</feature>
<dbReference type="EMBL" id="BLZA01000011">
    <property type="protein sequence ID" value="GHJ85209.1"/>
    <property type="molecule type" value="Genomic_DNA"/>
</dbReference>
<accession>A0A8H3YDE2</accession>
<feature type="domain" description="Erythromycin biosynthesis protein CIII-like C-terminal" evidence="4">
    <location>
        <begin position="423"/>
        <end position="521"/>
    </location>
</feature>
<dbReference type="PANTHER" id="PTHR48050:SF13">
    <property type="entry name" value="STEROL 3-BETA-GLUCOSYLTRANSFERASE UGT80A2"/>
    <property type="match status" value="1"/>
</dbReference>
<evidence type="ECO:0000313" key="5">
    <source>
        <dbReference type="EMBL" id="GHJ85209.1"/>
    </source>
</evidence>
<evidence type="ECO:0000259" key="3">
    <source>
        <dbReference type="Pfam" id="PF03033"/>
    </source>
</evidence>
<dbReference type="CDD" id="cd03784">
    <property type="entry name" value="GT1_Gtf-like"/>
    <property type="match status" value="1"/>
</dbReference>
<dbReference type="Proteomes" id="UP000620104">
    <property type="component" value="Unassembled WGS sequence"/>
</dbReference>
<keyword evidence="6" id="KW-1185">Reference proteome</keyword>
<feature type="compositionally biased region" description="Basic and acidic residues" evidence="2">
    <location>
        <begin position="33"/>
        <end position="42"/>
    </location>
</feature>
<gene>
    <name evidence="5" type="ORF">NliqN6_1611</name>
</gene>
<dbReference type="SUPFAM" id="SSF53756">
    <property type="entry name" value="UDP-Glycosyltransferase/glycogen phosphorylase"/>
    <property type="match status" value="1"/>
</dbReference>
<dbReference type="InterPro" id="IPR002213">
    <property type="entry name" value="UDP_glucos_trans"/>
</dbReference>
<dbReference type="OrthoDB" id="5835829at2759"/>